<dbReference type="KEGG" id="psyt:DSAG12_03504"/>
<evidence type="ECO:0000256" key="4">
    <source>
        <dbReference type="ARBA" id="ARBA00023306"/>
    </source>
</evidence>
<dbReference type="SUPFAM" id="SSF46785">
    <property type="entry name" value="Winged helix' DNA-binding domain"/>
    <property type="match status" value="2"/>
</dbReference>
<protein>
    <submittedName>
        <fullName evidence="5">SMC-Scp complex subunit ScpB</fullName>
    </submittedName>
</protein>
<dbReference type="AlphaFoldDB" id="A0A5B9DG65"/>
<evidence type="ECO:0000256" key="1">
    <source>
        <dbReference type="ARBA" id="ARBA00022490"/>
    </source>
</evidence>
<accession>A0A5B9DG65</accession>
<gene>
    <name evidence="5" type="ORF">DSAG12_03504</name>
</gene>
<dbReference type="Pfam" id="PF04079">
    <property type="entry name" value="SMC_ScpB"/>
    <property type="match status" value="1"/>
</dbReference>
<keyword evidence="1" id="KW-0963">Cytoplasm</keyword>
<sequence length="190" mass="22089">MQQLNIPNFEQKMHLEAILFLSNQGISIADLSKKMNLSPKTIRKLATELIEDYQNQSDSLEIYENEEIIYMKVKPKIMRDPKLAKFLHSPKLKPGEIKTLGYIAINQPIEQQDIIDFVGISAKRSIQQLFKQNFIAISKIQNKYLDENGKERKKTTKEFKTTQFFADYFGVENNINEIQEKLNDSISKLS</sequence>
<dbReference type="PANTHER" id="PTHR34298">
    <property type="entry name" value="SEGREGATION AND CONDENSATION PROTEIN B"/>
    <property type="match status" value="1"/>
</dbReference>
<evidence type="ECO:0000256" key="2">
    <source>
        <dbReference type="ARBA" id="ARBA00022618"/>
    </source>
</evidence>
<dbReference type="GO" id="GO:0051301">
    <property type="term" value="P:cell division"/>
    <property type="evidence" value="ECO:0007669"/>
    <property type="project" value="UniProtKB-KW"/>
</dbReference>
<evidence type="ECO:0000313" key="5">
    <source>
        <dbReference type="EMBL" id="QEE17667.1"/>
    </source>
</evidence>
<reference evidence="5 6" key="1">
    <citation type="journal article" date="2020" name="Nature">
        <title>Isolation of an archaeon at the prokaryote-eukaryote interface.</title>
        <authorList>
            <person name="Imachi H."/>
            <person name="Nobu M.K."/>
            <person name="Nakahara N."/>
            <person name="Morono Y."/>
            <person name="Ogawara M."/>
            <person name="Takaki Y."/>
            <person name="Takano Y."/>
            <person name="Uematsu K."/>
            <person name="Ikuta T."/>
            <person name="Ito M."/>
            <person name="Matsui Y."/>
            <person name="Miyazaki M."/>
            <person name="Murata K."/>
            <person name="Saito Y."/>
            <person name="Sakai S."/>
            <person name="Song C."/>
            <person name="Tasumi E."/>
            <person name="Yamanaka Y."/>
            <person name="Yamaguchi T."/>
            <person name="Kamagata Y."/>
            <person name="Tamaki H."/>
            <person name="Takai K."/>
        </authorList>
    </citation>
    <scope>NUCLEOTIDE SEQUENCE [LARGE SCALE GENOMIC DNA]</scope>
    <source>
        <strain evidence="5 6">MK-D1</strain>
    </source>
</reference>
<dbReference type="Gene3D" id="1.10.10.10">
    <property type="entry name" value="Winged helix-like DNA-binding domain superfamily/Winged helix DNA-binding domain"/>
    <property type="match status" value="2"/>
</dbReference>
<dbReference type="GeneID" id="41331475"/>
<dbReference type="RefSeq" id="WP_147664555.1">
    <property type="nucleotide sequence ID" value="NZ_CP042905.2"/>
</dbReference>
<organism evidence="5 6">
    <name type="scientific">Promethearchaeum syntrophicum</name>
    <dbReference type="NCBI Taxonomy" id="2594042"/>
    <lineage>
        <taxon>Archaea</taxon>
        <taxon>Promethearchaeati</taxon>
        <taxon>Promethearchaeota</taxon>
        <taxon>Promethearchaeia</taxon>
        <taxon>Promethearchaeales</taxon>
        <taxon>Promethearchaeaceae</taxon>
        <taxon>Promethearchaeum</taxon>
    </lineage>
</organism>
<dbReference type="Proteomes" id="UP000321408">
    <property type="component" value="Chromosome"/>
</dbReference>
<evidence type="ECO:0000256" key="3">
    <source>
        <dbReference type="ARBA" id="ARBA00022829"/>
    </source>
</evidence>
<dbReference type="PANTHER" id="PTHR34298:SF2">
    <property type="entry name" value="SEGREGATION AND CONDENSATION PROTEIN B"/>
    <property type="match status" value="1"/>
</dbReference>
<dbReference type="InterPro" id="IPR005234">
    <property type="entry name" value="ScpB_csome_segregation"/>
</dbReference>
<proteinExistence type="predicted"/>
<dbReference type="InterPro" id="IPR036390">
    <property type="entry name" value="WH_DNA-bd_sf"/>
</dbReference>
<evidence type="ECO:0000313" key="6">
    <source>
        <dbReference type="Proteomes" id="UP000321408"/>
    </source>
</evidence>
<keyword evidence="6" id="KW-1185">Reference proteome</keyword>
<dbReference type="GO" id="GO:0051304">
    <property type="term" value="P:chromosome separation"/>
    <property type="evidence" value="ECO:0007669"/>
    <property type="project" value="InterPro"/>
</dbReference>
<name>A0A5B9DG65_9ARCH</name>
<keyword evidence="4" id="KW-0131">Cell cycle</keyword>
<dbReference type="InterPro" id="IPR036388">
    <property type="entry name" value="WH-like_DNA-bd_sf"/>
</dbReference>
<keyword evidence="3" id="KW-0159">Chromosome partition</keyword>
<keyword evidence="2" id="KW-0132">Cell division</keyword>
<dbReference type="EMBL" id="CP042905">
    <property type="protein sequence ID" value="QEE17667.1"/>
    <property type="molecule type" value="Genomic_DNA"/>
</dbReference>
<reference evidence="5 6" key="2">
    <citation type="journal article" date="2024" name="Int. J. Syst. Evol. Microbiol.">
        <title>Promethearchaeum syntrophicum gen. nov., sp. nov., an anaerobic, obligately syntrophic archaeon, the first isolate of the lineage 'Asgard' archaea, and proposal of the new archaeal phylum Promethearchaeota phyl. nov. and kingdom Promethearchaeati regn. nov.</title>
        <authorList>
            <person name="Imachi H."/>
            <person name="Nobu M.K."/>
            <person name="Kato S."/>
            <person name="Takaki Y."/>
            <person name="Miyazaki M."/>
            <person name="Miyata M."/>
            <person name="Ogawara M."/>
            <person name="Saito Y."/>
            <person name="Sakai S."/>
            <person name="Tahara Y.O."/>
            <person name="Takano Y."/>
            <person name="Tasumi E."/>
            <person name="Uematsu K."/>
            <person name="Yoshimura T."/>
            <person name="Itoh T."/>
            <person name="Ohkuma M."/>
            <person name="Takai K."/>
        </authorList>
    </citation>
    <scope>NUCLEOTIDE SEQUENCE [LARGE SCALE GENOMIC DNA]</scope>
    <source>
        <strain evidence="5 6">MK-D1</strain>
    </source>
</reference>